<dbReference type="Gene3D" id="3.40.50.1820">
    <property type="entry name" value="alpha/beta hydrolase"/>
    <property type="match status" value="1"/>
</dbReference>
<gene>
    <name evidence="3" type="ORF">CJ198_02105</name>
</gene>
<dbReference type="RefSeq" id="WP_102160306.1">
    <property type="nucleotide sequence ID" value="NZ_PNFZ01000001.1"/>
</dbReference>
<dbReference type="Proteomes" id="UP000235703">
    <property type="component" value="Unassembled WGS sequence"/>
</dbReference>
<dbReference type="OrthoDB" id="2987348at2"/>
<reference evidence="3 4" key="1">
    <citation type="submission" date="2017-09" db="EMBL/GenBank/DDBJ databases">
        <title>Bacterial strain isolated from the female urinary microbiota.</title>
        <authorList>
            <person name="Thomas-White K."/>
            <person name="Kumar N."/>
            <person name="Forster S."/>
            <person name="Putonti C."/>
            <person name="Lawley T."/>
            <person name="Wolfe A.J."/>
        </authorList>
    </citation>
    <scope>NUCLEOTIDE SEQUENCE [LARGE SCALE GENOMIC DNA]</scope>
    <source>
        <strain evidence="3 4">UMB0680</strain>
    </source>
</reference>
<sequence>MRDALERPEPGPTAPGAYALREENRVSSASSHAQLPALDLDVHTAGLPAEVSFATATYPTADGEHTCGYLHAGSQADPLIVFLHGWPELGRSFAGLLPRIAAEGYFAVAPDMRGYGASTVYADTSAYAIENAVADVRGLISALKPGEHAEAIVVGHDYGAPVAWSFAAAHPEMCRAVAGMCVPHLPAGASMTAHVNRSMYPEDTFPYGQWDYMVAHQQMPEKLAAEFDADVPGFIATIMRRGNPEQMTKPALQAKIRSRGGWFPDGVPFRERDGRVLSAEDYDALVASLSRTGFAYPNAWYRNVEANAAFTESLPGGGRIPQPALFVHARYDQVCDTLGSTMAEPMREAIPQLTERIIEAGHWVVQEKPIHTTEVLTDWLSSVRQEG</sequence>
<keyword evidence="1 3" id="KW-0378">Hydrolase</keyword>
<dbReference type="GO" id="GO:0016787">
    <property type="term" value="F:hydrolase activity"/>
    <property type="evidence" value="ECO:0007669"/>
    <property type="project" value="UniProtKB-KW"/>
</dbReference>
<dbReference type="InterPro" id="IPR000639">
    <property type="entry name" value="Epox_hydrolase-like"/>
</dbReference>
<dbReference type="Pfam" id="PF00561">
    <property type="entry name" value="Abhydrolase_1"/>
    <property type="match status" value="1"/>
</dbReference>
<evidence type="ECO:0000313" key="4">
    <source>
        <dbReference type="Proteomes" id="UP000235703"/>
    </source>
</evidence>
<dbReference type="PANTHER" id="PTHR43329">
    <property type="entry name" value="EPOXIDE HYDROLASE"/>
    <property type="match status" value="1"/>
</dbReference>
<proteinExistence type="predicted"/>
<feature type="domain" description="AB hydrolase-1" evidence="2">
    <location>
        <begin position="78"/>
        <end position="369"/>
    </location>
</feature>
<evidence type="ECO:0000256" key="1">
    <source>
        <dbReference type="ARBA" id="ARBA00022801"/>
    </source>
</evidence>
<keyword evidence="4" id="KW-1185">Reference proteome</keyword>
<accession>A0A2N6PKZ9</accession>
<protein>
    <submittedName>
        <fullName evidence="3">Alpha/beta hydrolase</fullName>
    </submittedName>
</protein>
<organism evidence="3 4">
    <name type="scientific">Brevibacterium luteolum</name>
    <dbReference type="NCBI Taxonomy" id="199591"/>
    <lineage>
        <taxon>Bacteria</taxon>
        <taxon>Bacillati</taxon>
        <taxon>Actinomycetota</taxon>
        <taxon>Actinomycetes</taxon>
        <taxon>Micrococcales</taxon>
        <taxon>Brevibacteriaceae</taxon>
        <taxon>Brevibacterium</taxon>
    </lineage>
</organism>
<comment type="caution">
    <text evidence="3">The sequence shown here is derived from an EMBL/GenBank/DDBJ whole genome shotgun (WGS) entry which is preliminary data.</text>
</comment>
<dbReference type="SUPFAM" id="SSF53474">
    <property type="entry name" value="alpha/beta-Hydrolases"/>
    <property type="match status" value="1"/>
</dbReference>
<dbReference type="EMBL" id="PNFZ01000001">
    <property type="protein sequence ID" value="PMB99345.1"/>
    <property type="molecule type" value="Genomic_DNA"/>
</dbReference>
<dbReference type="InterPro" id="IPR029058">
    <property type="entry name" value="AB_hydrolase_fold"/>
</dbReference>
<dbReference type="AlphaFoldDB" id="A0A2N6PKZ9"/>
<name>A0A2N6PKZ9_9MICO</name>
<evidence type="ECO:0000259" key="2">
    <source>
        <dbReference type="Pfam" id="PF00561"/>
    </source>
</evidence>
<evidence type="ECO:0000313" key="3">
    <source>
        <dbReference type="EMBL" id="PMB99345.1"/>
    </source>
</evidence>
<dbReference type="PRINTS" id="PR00412">
    <property type="entry name" value="EPOXHYDRLASE"/>
</dbReference>
<dbReference type="InterPro" id="IPR000073">
    <property type="entry name" value="AB_hydrolase_1"/>
</dbReference>